<evidence type="ECO:0000313" key="3">
    <source>
        <dbReference type="Proteomes" id="UP001500339"/>
    </source>
</evidence>
<accession>A0ABP3U4Z7</accession>
<dbReference type="RefSeq" id="WP_343768217.1">
    <property type="nucleotide sequence ID" value="NZ_BAAACF010000001.1"/>
</dbReference>
<gene>
    <name evidence="2" type="ORF">GCM10008905_14170</name>
</gene>
<name>A0ABP3U4Z7_9CLOT</name>
<evidence type="ECO:0000259" key="1">
    <source>
        <dbReference type="PROSITE" id="PS51186"/>
    </source>
</evidence>
<organism evidence="2 3">
    <name type="scientific">Clostridium malenominatum</name>
    <dbReference type="NCBI Taxonomy" id="1539"/>
    <lineage>
        <taxon>Bacteria</taxon>
        <taxon>Bacillati</taxon>
        <taxon>Bacillota</taxon>
        <taxon>Clostridia</taxon>
        <taxon>Eubacteriales</taxon>
        <taxon>Clostridiaceae</taxon>
        <taxon>Clostridium</taxon>
    </lineage>
</organism>
<dbReference type="InterPro" id="IPR016181">
    <property type="entry name" value="Acyl_CoA_acyltransferase"/>
</dbReference>
<dbReference type="Proteomes" id="UP001500339">
    <property type="component" value="Unassembled WGS sequence"/>
</dbReference>
<reference evidence="3" key="1">
    <citation type="journal article" date="2019" name="Int. J. Syst. Evol. Microbiol.">
        <title>The Global Catalogue of Microorganisms (GCM) 10K type strain sequencing project: providing services to taxonomists for standard genome sequencing and annotation.</title>
        <authorList>
            <consortium name="The Broad Institute Genomics Platform"/>
            <consortium name="The Broad Institute Genome Sequencing Center for Infectious Disease"/>
            <person name="Wu L."/>
            <person name="Ma J."/>
        </authorList>
    </citation>
    <scope>NUCLEOTIDE SEQUENCE [LARGE SCALE GENOMIC DNA]</scope>
    <source>
        <strain evidence="3">JCM 1405</strain>
    </source>
</reference>
<feature type="domain" description="N-acetyltransferase" evidence="1">
    <location>
        <begin position="129"/>
        <end position="262"/>
    </location>
</feature>
<dbReference type="PROSITE" id="PS51186">
    <property type="entry name" value="GNAT"/>
    <property type="match status" value="1"/>
</dbReference>
<keyword evidence="3" id="KW-1185">Reference proteome</keyword>
<dbReference type="EMBL" id="BAAACF010000001">
    <property type="protein sequence ID" value="GAA0722548.1"/>
    <property type="molecule type" value="Genomic_DNA"/>
</dbReference>
<dbReference type="InterPro" id="IPR000182">
    <property type="entry name" value="GNAT_dom"/>
</dbReference>
<proteinExistence type="predicted"/>
<sequence length="262" mass="30904">MKAELYERILGTELKYVKCFSDYIEEQKIIRFKDSKLVDMYMHNFIFLKELMEKDELRIFTEKKLKEVQREDKKYLHIMMDYGIKPHDLKSVIPKPEITEYCFMAATPKDLKKLKIKDDCFVLKADTLEILNDGNLVDIQANKSAMGEEFARKRIKRKSEVYKNNPNLNLYVCYKGKKPIGKCELFIEDGIAKIEDFDITKEYQKQGYGTSMLRKLLEESLCADVDILYLITDYLDSAKDMYKKCGFSIWGIKTSILFKVLF</sequence>
<protein>
    <recommendedName>
        <fullName evidence="1">N-acetyltransferase domain-containing protein</fullName>
    </recommendedName>
</protein>
<comment type="caution">
    <text evidence="2">The sequence shown here is derived from an EMBL/GenBank/DDBJ whole genome shotgun (WGS) entry which is preliminary data.</text>
</comment>
<dbReference type="Pfam" id="PF00583">
    <property type="entry name" value="Acetyltransf_1"/>
    <property type="match status" value="1"/>
</dbReference>
<dbReference type="SUPFAM" id="SSF55729">
    <property type="entry name" value="Acyl-CoA N-acyltransferases (Nat)"/>
    <property type="match status" value="1"/>
</dbReference>
<evidence type="ECO:0000313" key="2">
    <source>
        <dbReference type="EMBL" id="GAA0722548.1"/>
    </source>
</evidence>
<dbReference type="CDD" id="cd04301">
    <property type="entry name" value="NAT_SF"/>
    <property type="match status" value="1"/>
</dbReference>
<dbReference type="Gene3D" id="3.40.630.30">
    <property type="match status" value="1"/>
</dbReference>